<dbReference type="GO" id="GO:0009898">
    <property type="term" value="C:cytoplasmic side of plasma membrane"/>
    <property type="evidence" value="ECO:0007669"/>
    <property type="project" value="TreeGrafter"/>
</dbReference>
<dbReference type="EMBL" id="JAACJM010000004">
    <property type="protein sequence ID" value="KAF5373095.1"/>
    <property type="molecule type" value="Genomic_DNA"/>
</dbReference>
<sequence>MSTLATPTSSPYRKSSALISTPPYIKASPSRLQSLYSDFSKQKQSNIASYQANIEWWRKSLESYVFSGLHGLDRLVLHAEKTLIENYRVERVGKPIGLGAVVADLVTPSSSSSFPALYPIAMFLAFPNSIYSAKSKLSYLSTLPTLFLSYAVAKPLWWALEQVGVVGEDSFTSSISSVFTSSSGTSKADTTWHGDYVFLSLLERVGEAVIEKQRAKAINASDALYTFEGFKRDFSDCFGPAEDAAAVPSTLISDLDTKVLLKYLERDKEVVVMDSGIVKFVDHVSSTEQAREITAVDRGILELKSAVEGLHAQIDGIQQKIDHCTSKASEALRQKRKNFAMSFLKSRKQLEELLGKRLGALENLESTLICVEAATGDIETLKSYDTSATTLRAILSHPSLQRDSIEKTMEAMAEANADAKEIDEAVRIGGDIAVGVEDNMDDTEIEAELSALIKEAEESAKDKKEQDDLEDLRSRIAELQVPSDVEQGEAGQAKVREAVPAQ</sequence>
<reference evidence="2 3" key="1">
    <citation type="journal article" date="2020" name="ISME J.">
        <title>Uncovering the hidden diversity of litter-decomposition mechanisms in mushroom-forming fungi.</title>
        <authorList>
            <person name="Floudas D."/>
            <person name="Bentzer J."/>
            <person name="Ahren D."/>
            <person name="Johansson T."/>
            <person name="Persson P."/>
            <person name="Tunlid A."/>
        </authorList>
    </citation>
    <scope>NUCLEOTIDE SEQUENCE [LARGE SCALE GENOMIC DNA]</scope>
    <source>
        <strain evidence="2 3">CBS 291.85</strain>
    </source>
</reference>
<evidence type="ECO:0000313" key="3">
    <source>
        <dbReference type="Proteomes" id="UP000559256"/>
    </source>
</evidence>
<comment type="caution">
    <text evidence="2">The sequence shown here is derived from an EMBL/GenBank/DDBJ whole genome shotgun (WGS) entry which is preliminary data.</text>
</comment>
<feature type="region of interest" description="Disordered" evidence="1">
    <location>
        <begin position="456"/>
        <end position="502"/>
    </location>
</feature>
<name>A0A8H5GYD9_9AGAR</name>
<accession>A0A8H5GYD9</accession>
<evidence type="ECO:0008006" key="4">
    <source>
        <dbReference type="Google" id="ProtNLM"/>
    </source>
</evidence>
<dbReference type="AlphaFoldDB" id="A0A8H5GYD9"/>
<dbReference type="PANTHER" id="PTHR22761:SF96">
    <property type="entry name" value="BCDNA.GH08385"/>
    <property type="match status" value="1"/>
</dbReference>
<dbReference type="PANTHER" id="PTHR22761">
    <property type="entry name" value="CHARGED MULTIVESICULAR BODY PROTEIN"/>
    <property type="match status" value="1"/>
</dbReference>
<dbReference type="InterPro" id="IPR005024">
    <property type="entry name" value="Snf7_fam"/>
</dbReference>
<dbReference type="OrthoDB" id="10250120at2759"/>
<keyword evidence="3" id="KW-1185">Reference proteome</keyword>
<gene>
    <name evidence="2" type="ORF">D9758_001492</name>
</gene>
<dbReference type="Gene3D" id="1.10.287.1060">
    <property type="entry name" value="ESAT-6-like"/>
    <property type="match status" value="1"/>
</dbReference>
<dbReference type="GO" id="GO:0006900">
    <property type="term" value="P:vesicle budding from membrane"/>
    <property type="evidence" value="ECO:0007669"/>
    <property type="project" value="TreeGrafter"/>
</dbReference>
<dbReference type="GO" id="GO:0005771">
    <property type="term" value="C:multivesicular body"/>
    <property type="evidence" value="ECO:0007669"/>
    <property type="project" value="TreeGrafter"/>
</dbReference>
<evidence type="ECO:0000313" key="2">
    <source>
        <dbReference type="EMBL" id="KAF5373095.1"/>
    </source>
</evidence>
<dbReference type="GO" id="GO:0032511">
    <property type="term" value="P:late endosome to vacuole transport via multivesicular body sorting pathway"/>
    <property type="evidence" value="ECO:0007669"/>
    <property type="project" value="TreeGrafter"/>
</dbReference>
<proteinExistence type="predicted"/>
<dbReference type="Proteomes" id="UP000559256">
    <property type="component" value="Unassembled WGS sequence"/>
</dbReference>
<dbReference type="GO" id="GO:0000815">
    <property type="term" value="C:ESCRT III complex"/>
    <property type="evidence" value="ECO:0007669"/>
    <property type="project" value="TreeGrafter"/>
</dbReference>
<feature type="compositionally biased region" description="Basic and acidic residues" evidence="1">
    <location>
        <begin position="456"/>
        <end position="476"/>
    </location>
</feature>
<dbReference type="Pfam" id="PF03357">
    <property type="entry name" value="Snf7"/>
    <property type="match status" value="1"/>
</dbReference>
<organism evidence="2 3">
    <name type="scientific">Tetrapyrgos nigripes</name>
    <dbReference type="NCBI Taxonomy" id="182062"/>
    <lineage>
        <taxon>Eukaryota</taxon>
        <taxon>Fungi</taxon>
        <taxon>Dikarya</taxon>
        <taxon>Basidiomycota</taxon>
        <taxon>Agaricomycotina</taxon>
        <taxon>Agaricomycetes</taxon>
        <taxon>Agaricomycetidae</taxon>
        <taxon>Agaricales</taxon>
        <taxon>Marasmiineae</taxon>
        <taxon>Marasmiaceae</taxon>
        <taxon>Tetrapyrgos</taxon>
    </lineage>
</organism>
<evidence type="ECO:0000256" key="1">
    <source>
        <dbReference type="SAM" id="MobiDB-lite"/>
    </source>
</evidence>
<protein>
    <recommendedName>
        <fullName evidence="4">Snf7-domain-containing protein</fullName>
    </recommendedName>
</protein>